<proteinExistence type="predicted"/>
<sequence length="385" mass="43797">MPKTAPSKLLDVILCVYAVVVLIASFLIAPMHDYALYFAHWDLILSGGDPWAKIDAPNAYGPVYNIFALPYALHSQLPKLIFVSCWLAVALYTVRYFSALKNVSATVKWFFAAFWLLNPFFIVSTSFYGFNDSLVGMLCFLGVLFAVKGNGKTSLLILTIGVLTKIYPLFLLPFLSKSWKNIRRNILIFMVVLLAVYLITYLIWGPSFLVAFGKANGRNPTLFSIMMFLYSDYFPFQSISNLLISLNKPLAIGTVFFVFMRFRKGKLEQHAAFLAGFTALLMFYKAGQQQFYLTYFAIFAAWVLIEFRKELPNLKAFYAVLMLGVWMMLMAGIVYPATSYMSGEHVWIRQVIGLPTFILLCVIFKQLVFPIAIKQTEFETDPLLQ</sequence>
<name>A0A7R6ST10_9GAMM</name>
<dbReference type="OrthoDB" id="9255759at2"/>
<feature type="transmembrane region" description="Helical" evidence="1">
    <location>
        <begin position="316"/>
        <end position="335"/>
    </location>
</feature>
<gene>
    <name evidence="2" type="ORF">AMJAP_1580</name>
</gene>
<feature type="transmembrane region" description="Helical" evidence="1">
    <location>
        <begin position="109"/>
        <end position="130"/>
    </location>
</feature>
<accession>A0A7R6ST10</accession>
<feature type="transmembrane region" description="Helical" evidence="1">
    <location>
        <begin position="347"/>
        <end position="364"/>
    </location>
</feature>
<evidence type="ECO:0000256" key="1">
    <source>
        <dbReference type="SAM" id="Phobius"/>
    </source>
</evidence>
<dbReference type="KEGG" id="ajp:AMJAP_1580"/>
<keyword evidence="1" id="KW-0472">Membrane</keyword>
<keyword evidence="3" id="KW-1185">Reference proteome</keyword>
<dbReference type="AlphaFoldDB" id="A0A7R6ST10"/>
<keyword evidence="1" id="KW-1133">Transmembrane helix</keyword>
<dbReference type="Proteomes" id="UP000595663">
    <property type="component" value="Chromosome"/>
</dbReference>
<organism evidence="2 3">
    <name type="scientific">Amphritea japonica ATCC BAA-1530</name>
    <dbReference type="NCBI Taxonomy" id="1278309"/>
    <lineage>
        <taxon>Bacteria</taxon>
        <taxon>Pseudomonadati</taxon>
        <taxon>Pseudomonadota</taxon>
        <taxon>Gammaproteobacteria</taxon>
        <taxon>Oceanospirillales</taxon>
        <taxon>Oceanospirillaceae</taxon>
        <taxon>Amphritea</taxon>
    </lineage>
</organism>
<feature type="transmembrane region" description="Helical" evidence="1">
    <location>
        <begin position="187"/>
        <end position="213"/>
    </location>
</feature>
<evidence type="ECO:0000313" key="2">
    <source>
        <dbReference type="EMBL" id="BBB26175.1"/>
    </source>
</evidence>
<feature type="transmembrane region" description="Helical" evidence="1">
    <location>
        <begin position="233"/>
        <end position="260"/>
    </location>
</feature>
<feature type="transmembrane region" description="Helical" evidence="1">
    <location>
        <begin position="12"/>
        <end position="31"/>
    </location>
</feature>
<dbReference type="RefSeq" id="WP_019621786.1">
    <property type="nucleotide sequence ID" value="NZ_AP014545.1"/>
</dbReference>
<feature type="transmembrane region" description="Helical" evidence="1">
    <location>
        <begin position="290"/>
        <end position="307"/>
    </location>
</feature>
<evidence type="ECO:0000313" key="3">
    <source>
        <dbReference type="Proteomes" id="UP000595663"/>
    </source>
</evidence>
<protein>
    <recommendedName>
        <fullName evidence="4">DUF2029 domain-containing protein</fullName>
    </recommendedName>
</protein>
<feature type="transmembrane region" description="Helical" evidence="1">
    <location>
        <begin position="155"/>
        <end position="175"/>
    </location>
</feature>
<evidence type="ECO:0008006" key="4">
    <source>
        <dbReference type="Google" id="ProtNLM"/>
    </source>
</evidence>
<reference evidence="2 3" key="1">
    <citation type="journal article" date="2008" name="Int. J. Syst. Evol. Microbiol.">
        <title>Amphritea japonica sp. nov. and Amphritea balenae sp. nov., isolated from the sediment adjacent to sperm whale carcasses off Kagoshima, Japan.</title>
        <authorList>
            <person name="Miyazaki M."/>
            <person name="Nogi Y."/>
            <person name="Fujiwara Y."/>
            <person name="Kawato M."/>
            <person name="Nagahama T."/>
            <person name="Kubokawa K."/>
            <person name="Horikoshi K."/>
        </authorList>
    </citation>
    <scope>NUCLEOTIDE SEQUENCE [LARGE SCALE GENOMIC DNA]</scope>
    <source>
        <strain evidence="2 3">ATCC BAA-1530</strain>
    </source>
</reference>
<keyword evidence="1" id="KW-0812">Transmembrane</keyword>
<dbReference type="EMBL" id="AP014545">
    <property type="protein sequence ID" value="BBB26175.1"/>
    <property type="molecule type" value="Genomic_DNA"/>
</dbReference>
<feature type="transmembrane region" description="Helical" evidence="1">
    <location>
        <begin position="80"/>
        <end position="97"/>
    </location>
</feature>